<dbReference type="AlphaFoldDB" id="H2CJM7"/>
<dbReference type="EMBL" id="JH597773">
    <property type="protein sequence ID" value="EHQ08188.1"/>
    <property type="molecule type" value="Genomic_DNA"/>
</dbReference>
<sequence>MNQFSRKASVLVAGVMSLAILSNCGGDDNNNDALLLLALQQPPASGSNPTIVGSPAAITTTRGATLASSSAGSAASQAAGISPTAMQAELMASMAQIKAAAQPAAALSWTNQQIDLSTTPVSCNYWPGATKVTEISTPTVQGSFAFRTGSKIVMNGTYNSTSTGSYPNTSSTLDADYTMNSDFVVDFTECGVTAFDVNNLAAWDGKYTTIPVKSLVITGDVTFQGTSTRKQQGTSTMSLNGSIYSSESNQNSQFSSQFTSSSTAMKVANTLAELASATASTSSLTGSGSGTQVTNTKTVLNTDTSEYQDFSMLMNWSTTETVKGTVNGENVEITIPMTLSFSCSSLSSCTM</sequence>
<name>H2CJM7_9LEPT</name>
<keyword evidence="2" id="KW-1185">Reference proteome</keyword>
<proteinExistence type="predicted"/>
<evidence type="ECO:0000313" key="1">
    <source>
        <dbReference type="EMBL" id="EHQ08188.1"/>
    </source>
</evidence>
<evidence type="ECO:0000313" key="2">
    <source>
        <dbReference type="Proteomes" id="UP000005737"/>
    </source>
</evidence>
<dbReference type="RefSeq" id="WP_002774630.1">
    <property type="nucleotide sequence ID" value="NZ_JH597773.1"/>
</dbReference>
<reference evidence="1 2" key="1">
    <citation type="submission" date="2011-10" db="EMBL/GenBank/DDBJ databases">
        <title>The Improved High-Quality Draft genome of Leptonema illini DSM 21528.</title>
        <authorList>
            <consortium name="US DOE Joint Genome Institute (JGI-PGF)"/>
            <person name="Lucas S."/>
            <person name="Copeland A."/>
            <person name="Lapidus A."/>
            <person name="Glavina del Rio T."/>
            <person name="Dalin E."/>
            <person name="Tice H."/>
            <person name="Bruce D."/>
            <person name="Goodwin L."/>
            <person name="Pitluck S."/>
            <person name="Peters L."/>
            <person name="Mikhailova N."/>
            <person name="Held B."/>
            <person name="Kyrpides N."/>
            <person name="Mavromatis K."/>
            <person name="Ivanova N."/>
            <person name="Markowitz V."/>
            <person name="Cheng J.-F."/>
            <person name="Hugenholtz P."/>
            <person name="Woyke T."/>
            <person name="Wu D."/>
            <person name="Gronow S."/>
            <person name="Wellnitz S."/>
            <person name="Brambilla E.-M."/>
            <person name="Klenk H.-P."/>
            <person name="Eisen J.A."/>
        </authorList>
    </citation>
    <scope>NUCLEOTIDE SEQUENCE [LARGE SCALE GENOMIC DNA]</scope>
    <source>
        <strain evidence="1 2">DSM 21528</strain>
    </source>
</reference>
<protein>
    <submittedName>
        <fullName evidence="1">Uncharacterized protein</fullName>
    </submittedName>
</protein>
<dbReference type="STRING" id="183.GCA_002009735_01296"/>
<accession>H2CJM7</accession>
<dbReference type="Proteomes" id="UP000005737">
    <property type="component" value="Unassembled WGS sequence"/>
</dbReference>
<gene>
    <name evidence="1" type="ORF">Lepil_3530</name>
</gene>
<organism evidence="1 2">
    <name type="scientific">Leptonema illini DSM 21528</name>
    <dbReference type="NCBI Taxonomy" id="929563"/>
    <lineage>
        <taxon>Bacteria</taxon>
        <taxon>Pseudomonadati</taxon>
        <taxon>Spirochaetota</taxon>
        <taxon>Spirochaetia</taxon>
        <taxon>Leptospirales</taxon>
        <taxon>Leptospiraceae</taxon>
        <taxon>Leptonema</taxon>
    </lineage>
</organism>
<dbReference type="HOGENOM" id="CLU_789421_0_0_12"/>